<reference evidence="1 2" key="1">
    <citation type="submission" date="2019-03" db="EMBL/GenBank/DDBJ databases">
        <title>Draft genome sequences of novel Actinobacteria.</title>
        <authorList>
            <person name="Sahin N."/>
            <person name="Ay H."/>
            <person name="Saygin H."/>
        </authorList>
    </citation>
    <scope>NUCLEOTIDE SEQUENCE [LARGE SCALE GENOMIC DNA]</scope>
    <source>
        <strain evidence="1 2">7K502</strain>
    </source>
</reference>
<dbReference type="EMBL" id="SMKW01000035">
    <property type="protein sequence ID" value="TDD44125.1"/>
    <property type="molecule type" value="Genomic_DNA"/>
</dbReference>
<dbReference type="AlphaFoldDB" id="A0A4R4YGZ7"/>
<evidence type="ECO:0000313" key="2">
    <source>
        <dbReference type="Proteomes" id="UP000294947"/>
    </source>
</evidence>
<organism evidence="1 2">
    <name type="scientific">Saccharopolyspora elongata</name>
    <dbReference type="NCBI Taxonomy" id="2530387"/>
    <lineage>
        <taxon>Bacteria</taxon>
        <taxon>Bacillati</taxon>
        <taxon>Actinomycetota</taxon>
        <taxon>Actinomycetes</taxon>
        <taxon>Pseudonocardiales</taxon>
        <taxon>Pseudonocardiaceae</taxon>
        <taxon>Saccharopolyspora</taxon>
    </lineage>
</organism>
<comment type="caution">
    <text evidence="1">The sequence shown here is derived from an EMBL/GenBank/DDBJ whole genome shotgun (WGS) entry which is preliminary data.</text>
</comment>
<dbReference type="Proteomes" id="UP000294947">
    <property type="component" value="Unassembled WGS sequence"/>
</dbReference>
<protein>
    <submittedName>
        <fullName evidence="1">Uncharacterized protein</fullName>
    </submittedName>
</protein>
<dbReference type="OrthoDB" id="3696636at2"/>
<evidence type="ECO:0000313" key="1">
    <source>
        <dbReference type="EMBL" id="TDD44125.1"/>
    </source>
</evidence>
<accession>A0A4R4YGZ7</accession>
<sequence length="123" mass="13790">MIIERAYRGSVETQFADVLYFVRELHRQSGGVDIALRGPAAGYAVDTEFEPAIRIAGRVLDSLPDPRHSLRQLLDDGVGVWVEEPDLAVLGPSARDRLVPGVHVVPAHEPASRWPDYERVWFF</sequence>
<dbReference type="RefSeq" id="WP_132489055.1">
    <property type="nucleotide sequence ID" value="NZ_SMKW01000035.1"/>
</dbReference>
<gene>
    <name evidence="1" type="ORF">E1288_24945</name>
</gene>
<proteinExistence type="predicted"/>
<name>A0A4R4YGZ7_9PSEU</name>
<keyword evidence="2" id="KW-1185">Reference proteome</keyword>